<evidence type="ECO:0000256" key="3">
    <source>
        <dbReference type="ARBA" id="ARBA00022679"/>
    </source>
</evidence>
<dbReference type="InterPro" id="IPR029064">
    <property type="entry name" value="Ribosomal_eL30-like_sf"/>
</dbReference>
<dbReference type="InterPro" id="IPR029028">
    <property type="entry name" value="Alpha/beta_knot_MTases"/>
</dbReference>
<comment type="similarity">
    <text evidence="1">Belongs to the class IV-like SAM-binding methyltransferase superfamily. RNA methyltransferase TrmH family.</text>
</comment>
<dbReference type="InterPro" id="IPR013123">
    <property type="entry name" value="SpoU_subst-bd"/>
</dbReference>
<dbReference type="AlphaFoldDB" id="A0A7W8CYE6"/>
<dbReference type="InterPro" id="IPR029026">
    <property type="entry name" value="tRNA_m1G_MTases_N"/>
</dbReference>
<evidence type="ECO:0000313" key="6">
    <source>
        <dbReference type="Proteomes" id="UP000539953"/>
    </source>
</evidence>
<dbReference type="EMBL" id="JACHHK010000007">
    <property type="protein sequence ID" value="MBB5183676.1"/>
    <property type="molecule type" value="Genomic_DNA"/>
</dbReference>
<dbReference type="PANTHER" id="PTHR46429:SF1">
    <property type="entry name" value="23S RRNA (GUANOSINE-2'-O-)-METHYLTRANSFERASE RLMB"/>
    <property type="match status" value="1"/>
</dbReference>
<name>A0A7W8CYE6_9FIRM</name>
<keyword evidence="2 5" id="KW-0489">Methyltransferase</keyword>
<accession>A0A7W8CYE6</accession>
<dbReference type="GO" id="GO:0008173">
    <property type="term" value="F:RNA methyltransferase activity"/>
    <property type="evidence" value="ECO:0007669"/>
    <property type="project" value="InterPro"/>
</dbReference>
<keyword evidence="6" id="KW-1185">Reference proteome</keyword>
<evidence type="ECO:0000256" key="1">
    <source>
        <dbReference type="ARBA" id="ARBA00007228"/>
    </source>
</evidence>
<dbReference type="GO" id="GO:0032259">
    <property type="term" value="P:methylation"/>
    <property type="evidence" value="ECO:0007669"/>
    <property type="project" value="UniProtKB-KW"/>
</dbReference>
<dbReference type="InterPro" id="IPR004441">
    <property type="entry name" value="rRNA_MeTrfase_TrmH"/>
</dbReference>
<dbReference type="GO" id="GO:0006396">
    <property type="term" value="P:RNA processing"/>
    <property type="evidence" value="ECO:0007669"/>
    <property type="project" value="InterPro"/>
</dbReference>
<dbReference type="InterPro" id="IPR001537">
    <property type="entry name" value="SpoU_MeTrfase"/>
</dbReference>
<evidence type="ECO:0000256" key="2">
    <source>
        <dbReference type="ARBA" id="ARBA00022603"/>
    </source>
</evidence>
<dbReference type="GO" id="GO:0003723">
    <property type="term" value="F:RNA binding"/>
    <property type="evidence" value="ECO:0007669"/>
    <property type="project" value="InterPro"/>
</dbReference>
<comment type="caution">
    <text evidence="5">The sequence shown here is derived from an EMBL/GenBank/DDBJ whole genome shotgun (WGS) entry which is preliminary data.</text>
</comment>
<dbReference type="RefSeq" id="WP_183328973.1">
    <property type="nucleotide sequence ID" value="NZ_JACHHK010000007.1"/>
</dbReference>
<protein>
    <submittedName>
        <fullName evidence="5">23S rRNA (Guanosine2251-2'-O)-methyltransferase</fullName>
        <ecNumber evidence="5">2.1.1.185</ecNumber>
    </submittedName>
</protein>
<dbReference type="SUPFAM" id="SSF55315">
    <property type="entry name" value="L30e-like"/>
    <property type="match status" value="1"/>
</dbReference>
<evidence type="ECO:0000313" key="5">
    <source>
        <dbReference type="EMBL" id="MBB5183676.1"/>
    </source>
</evidence>
<dbReference type="SUPFAM" id="SSF75217">
    <property type="entry name" value="alpha/beta knot"/>
    <property type="match status" value="1"/>
</dbReference>
<dbReference type="PANTHER" id="PTHR46429">
    <property type="entry name" value="23S RRNA (GUANOSINE-2'-O-)-METHYLTRANSFERASE RLMB"/>
    <property type="match status" value="1"/>
</dbReference>
<dbReference type="Pfam" id="PF08032">
    <property type="entry name" value="SpoU_sub_bind"/>
    <property type="match status" value="1"/>
</dbReference>
<proteinExistence type="inferred from homology"/>
<reference evidence="5 6" key="1">
    <citation type="submission" date="2020-08" db="EMBL/GenBank/DDBJ databases">
        <title>Genomic Encyclopedia of Type Strains, Phase IV (KMG-IV): sequencing the most valuable type-strain genomes for metagenomic binning, comparative biology and taxonomic classification.</title>
        <authorList>
            <person name="Goeker M."/>
        </authorList>
    </citation>
    <scope>NUCLEOTIDE SEQUENCE [LARGE SCALE GENOMIC DNA]</scope>
    <source>
        <strain evidence="5 6">DSM 25799</strain>
    </source>
</reference>
<feature type="domain" description="RNA 2-O ribose methyltransferase substrate binding" evidence="4">
    <location>
        <begin position="4"/>
        <end position="80"/>
    </location>
</feature>
<dbReference type="Proteomes" id="UP000539953">
    <property type="component" value="Unassembled WGS sequence"/>
</dbReference>
<dbReference type="Gene3D" id="3.40.1280.10">
    <property type="match status" value="1"/>
</dbReference>
<evidence type="ECO:0000259" key="4">
    <source>
        <dbReference type="SMART" id="SM00967"/>
    </source>
</evidence>
<sequence length="240" mass="26586">MKKIFIGTISCKSVLEAEKRPAICLYVDSKKRTRDIRYICRLAEKKAVPVEKTNREALDRLTGSKRHGGIALSAGRRMIPSVSAGMSGFLCLIDGVEDPYNLGSICRTLYAAGCSTLILPRRSWENAESTIQKASAGAYERLDIRMYEDASLLVKQLQADAVPLYCAYRKDAVELPSFQFPETFCLAIGGALRGLQADLIAASAKNLVIPYERDFRNALDTPSAAAVFAYEYIRQKKEQS</sequence>
<dbReference type="SMART" id="SM00967">
    <property type="entry name" value="SpoU_sub_bind"/>
    <property type="match status" value="1"/>
</dbReference>
<dbReference type="GO" id="GO:0005829">
    <property type="term" value="C:cytosol"/>
    <property type="evidence" value="ECO:0007669"/>
    <property type="project" value="TreeGrafter"/>
</dbReference>
<organism evidence="5 6">
    <name type="scientific">Catenisphaera adipataccumulans</name>
    <dbReference type="NCBI Taxonomy" id="700500"/>
    <lineage>
        <taxon>Bacteria</taxon>
        <taxon>Bacillati</taxon>
        <taxon>Bacillota</taxon>
        <taxon>Erysipelotrichia</taxon>
        <taxon>Erysipelotrichales</taxon>
        <taxon>Erysipelotrichaceae</taxon>
        <taxon>Catenisphaera</taxon>
    </lineage>
</organism>
<dbReference type="Pfam" id="PF00588">
    <property type="entry name" value="SpoU_methylase"/>
    <property type="match status" value="1"/>
</dbReference>
<dbReference type="EC" id="2.1.1.185" evidence="5"/>
<gene>
    <name evidence="5" type="ORF">HNQ47_001715</name>
</gene>
<dbReference type="Gene3D" id="3.30.1330.30">
    <property type="match status" value="1"/>
</dbReference>
<keyword evidence="3 5" id="KW-0808">Transferase</keyword>